<organism evidence="1 2">
    <name type="scientific">Kiloniella antarctica</name>
    <dbReference type="NCBI Taxonomy" id="1550907"/>
    <lineage>
        <taxon>Bacteria</taxon>
        <taxon>Pseudomonadati</taxon>
        <taxon>Pseudomonadota</taxon>
        <taxon>Alphaproteobacteria</taxon>
        <taxon>Rhodospirillales</taxon>
        <taxon>Kiloniellaceae</taxon>
        <taxon>Kiloniella</taxon>
    </lineage>
</organism>
<gene>
    <name evidence="1" type="ORF">ACFSKO_09355</name>
</gene>
<keyword evidence="2" id="KW-1185">Reference proteome</keyword>
<evidence type="ECO:0000313" key="1">
    <source>
        <dbReference type="EMBL" id="MFD2205817.1"/>
    </source>
</evidence>
<proteinExistence type="predicted"/>
<name>A0ABW5BI53_9PROT</name>
<evidence type="ECO:0000313" key="2">
    <source>
        <dbReference type="Proteomes" id="UP001597294"/>
    </source>
</evidence>
<dbReference type="Proteomes" id="UP001597294">
    <property type="component" value="Unassembled WGS sequence"/>
</dbReference>
<dbReference type="RefSeq" id="WP_380250794.1">
    <property type="nucleotide sequence ID" value="NZ_JBHUII010000004.1"/>
</dbReference>
<dbReference type="EMBL" id="JBHUII010000004">
    <property type="protein sequence ID" value="MFD2205817.1"/>
    <property type="molecule type" value="Genomic_DNA"/>
</dbReference>
<reference evidence="2" key="1">
    <citation type="journal article" date="2019" name="Int. J. Syst. Evol. Microbiol.">
        <title>The Global Catalogue of Microorganisms (GCM) 10K type strain sequencing project: providing services to taxonomists for standard genome sequencing and annotation.</title>
        <authorList>
            <consortium name="The Broad Institute Genomics Platform"/>
            <consortium name="The Broad Institute Genome Sequencing Center for Infectious Disease"/>
            <person name="Wu L."/>
            <person name="Ma J."/>
        </authorList>
    </citation>
    <scope>NUCLEOTIDE SEQUENCE [LARGE SCALE GENOMIC DNA]</scope>
    <source>
        <strain evidence="2">CGMCC 4.7192</strain>
    </source>
</reference>
<sequence>MVGAVARVARRNGKTLLLIREQILAFITTLLMVWLIVPTVVSADIAGRESGRYQFLQQAAGPLEEGVRIRIEYPGFDYDVGWKVQNVEGQAVTQAQIMWWFPKGRRLPLPNPPGGSLPVSQIPESIWRHINLYDSRFQVILHRRGFPENRYSLILDLGIPNRPGDKEWSLNVPRALPWNRLLTHYQGPGRDNNVYVSADDAKSIIGQGSPRDRNDEDIIVVENSWLLDAKMSTAVFNHKLLAARLDWHADVMVRAVRSHLDNLKIIAKLPIEKLVFKLEHVKIVISKDMKAIPGDLDQLYDKLNSGVPNKYIIPVRRAFYHKERLRIADEAKRELLLLSLGRYVDKYPAWFDEKVKNLGLE</sequence>
<protein>
    <recommendedName>
        <fullName evidence="3">DUF4340 domain-containing protein</fullName>
    </recommendedName>
</protein>
<comment type="caution">
    <text evidence="1">The sequence shown here is derived from an EMBL/GenBank/DDBJ whole genome shotgun (WGS) entry which is preliminary data.</text>
</comment>
<accession>A0ABW5BI53</accession>
<evidence type="ECO:0008006" key="3">
    <source>
        <dbReference type="Google" id="ProtNLM"/>
    </source>
</evidence>